<evidence type="ECO:0000313" key="1">
    <source>
        <dbReference type="EMBL" id="MDA0138717.1"/>
    </source>
</evidence>
<evidence type="ECO:0000313" key="2">
    <source>
        <dbReference type="Proteomes" id="UP001147700"/>
    </source>
</evidence>
<sequence>MNHSEELLLHQSVDHLFAARWAVESAFSGSSDALTEDEGRDLGFSFFNAVNGLLKSAIDLADEATFATVERKWEAMFDEVWLPAFPHADLAHAFNERRGGEVQSELLALLRRREILRFGLAMWVVHLLERPQPVERSAFLHTAFGVLASQFPNVEWVLDAYDASTAAEESDKPPWTMWFLAELPDEAAHFIPTSEKLLLTALLLCTRLVAPGEPSELRPRDWFEWRHEEIQALLGRLVQERDRWQPVLGVADAFDTTSTATPPDPERGWSQRLDRLATLLASGREAQQDVERERVRNASIDETRLDEVRQPALRSAAEYRVLRDTLALQGNVNELREPPPDNAGLVAYNWAPKSFFVSESGVLGLDMMGRDLARSARTAEAQQLFAALPDVASSLEQGDLRSALSKTIEGMRTDGFHPSLIVLPINWQVERELGLTAFGATPVQHQTVPPSHQRDFCGIFEDVAAIDFAGAPDDRVWVLDLREAIRFDEWPSDSDSGVRLEFRSFDEASAAGFLSEHPEIRKGRTSEEAVRFLLERVLITMRLCWRITGGNPRAARALEIPEELRRGD</sequence>
<dbReference type="Proteomes" id="UP001147700">
    <property type="component" value="Unassembled WGS sequence"/>
</dbReference>
<name>A0ABT4RJI4_9ACTN</name>
<accession>A0ABT4RJI4</accession>
<organism evidence="1 2">
    <name type="scientific">Solirubrobacter deserti</name>
    <dbReference type="NCBI Taxonomy" id="2282478"/>
    <lineage>
        <taxon>Bacteria</taxon>
        <taxon>Bacillati</taxon>
        <taxon>Actinomycetota</taxon>
        <taxon>Thermoleophilia</taxon>
        <taxon>Solirubrobacterales</taxon>
        <taxon>Solirubrobacteraceae</taxon>
        <taxon>Solirubrobacter</taxon>
    </lineage>
</organism>
<keyword evidence="2" id="KW-1185">Reference proteome</keyword>
<reference evidence="1" key="1">
    <citation type="submission" date="2022-10" db="EMBL/GenBank/DDBJ databases">
        <title>The WGS of Solirubrobacter sp. CPCC 204708.</title>
        <authorList>
            <person name="Jiang Z."/>
        </authorList>
    </citation>
    <scope>NUCLEOTIDE SEQUENCE</scope>
    <source>
        <strain evidence="1">CPCC 204708</strain>
    </source>
</reference>
<dbReference type="RefSeq" id="WP_202957420.1">
    <property type="nucleotide sequence ID" value="NZ_JAPCID010000018.1"/>
</dbReference>
<proteinExistence type="predicted"/>
<dbReference type="EMBL" id="JAPCID010000018">
    <property type="protein sequence ID" value="MDA0138717.1"/>
    <property type="molecule type" value="Genomic_DNA"/>
</dbReference>
<gene>
    <name evidence="1" type="ORF">OJ962_14530</name>
</gene>
<comment type="caution">
    <text evidence="1">The sequence shown here is derived from an EMBL/GenBank/DDBJ whole genome shotgun (WGS) entry which is preliminary data.</text>
</comment>
<protein>
    <submittedName>
        <fullName evidence="1">Uncharacterized protein</fullName>
    </submittedName>
</protein>